<dbReference type="Gene3D" id="3.40.30.10">
    <property type="entry name" value="Glutaredoxin"/>
    <property type="match status" value="1"/>
</dbReference>
<dbReference type="RefSeq" id="WP_002771391.1">
    <property type="nucleotide sequence ID" value="NZ_JH597773.1"/>
</dbReference>
<dbReference type="PANTHER" id="PTHR42899:SF1">
    <property type="entry name" value="SPERMATOGENESIS-ASSOCIATED PROTEIN 20"/>
    <property type="match status" value="1"/>
</dbReference>
<protein>
    <recommendedName>
        <fullName evidence="1">Spermatogenesis-associated protein 20-like TRX domain-containing protein</fullName>
    </recommendedName>
</protein>
<dbReference type="InterPro" id="IPR036249">
    <property type="entry name" value="Thioredoxin-like_sf"/>
</dbReference>
<evidence type="ECO:0000259" key="1">
    <source>
        <dbReference type="Pfam" id="PF03190"/>
    </source>
</evidence>
<dbReference type="GO" id="GO:0005975">
    <property type="term" value="P:carbohydrate metabolic process"/>
    <property type="evidence" value="ECO:0007669"/>
    <property type="project" value="InterPro"/>
</dbReference>
<dbReference type="Pfam" id="PF03190">
    <property type="entry name" value="Thioredox_DsbH"/>
    <property type="match status" value="1"/>
</dbReference>
<sequence length="685" mass="77042">MQKTNRLIHEKSPYLLQHAHNPVDWYAWGEEAFTKARNEDKLILISIGYATCHWCHVMERESFEDQSTADLLNEHYVAIKVDREELPDVDSIYMKALHAMGQPGGWPLNLFLTPDRRPITGGTYFPPQPAHGRPSFKQMLGTLAQMWKNDRPRLLEAASSITEFLNEQNALASDLPDPSIFARFIGEMEQAFDVQRGGFYGNGPNKFPPSMALMLLLRLHERDRQGSSSVLVMVEKTLEAMSRGGIYDQLGGGLCRYSTDPAWLVPHFEKMLYDNALFLQALTEAYRITGNDFYRRMAYDVIAYLRRDLMSPEGAFYCAEDADSEGVEGKFYVWSAAEFRETLRSSGLSDDEIRLLSLYWNVTEAGNFEGKNILHLTGSDEDFASQHSLTLTSLNEMTQKARQALFAVRERRIRPLRDDKILTSWNALMISALSRASIVFGDASLADMAVACADFVESHLMQDGQLMRRYRDGEARFKATLTDHALLGCALIDLFRVTGKSVYMRRALERAEAIMSSFFADGRLYETAEDDSDDLFLRPIDSYDGVMPSGPSAALRLFVTLSRYGESARIYEETAKVILRQFSPEWAQAARAYPAMVSAFLTFSDEAREIAITGEADFIGQALKLIGSRLDGDAVYAFSVDSDSPVSLIAGKDRSRSAIYLCQDFACQTPFSSVQQLDQALQSGL</sequence>
<dbReference type="SUPFAM" id="SSF48208">
    <property type="entry name" value="Six-hairpin glycosidases"/>
    <property type="match status" value="1"/>
</dbReference>
<dbReference type="PANTHER" id="PTHR42899">
    <property type="entry name" value="SPERMATOGENESIS-ASSOCIATED PROTEIN 20"/>
    <property type="match status" value="1"/>
</dbReference>
<dbReference type="PIRSF" id="PIRSF006402">
    <property type="entry name" value="UCP006402_thioredoxin"/>
    <property type="match status" value="1"/>
</dbReference>
<name>H2CKR5_9LEPT</name>
<dbReference type="STRING" id="183.GCA_002009735_00494"/>
<gene>
    <name evidence="2" type="ORF">Lepil_1460</name>
</gene>
<keyword evidence="3" id="KW-1185">Reference proteome</keyword>
<accession>H2CKR5</accession>
<evidence type="ECO:0000313" key="3">
    <source>
        <dbReference type="Proteomes" id="UP000005737"/>
    </source>
</evidence>
<dbReference type="SUPFAM" id="SSF52833">
    <property type="entry name" value="Thioredoxin-like"/>
    <property type="match status" value="1"/>
</dbReference>
<dbReference type="InterPro" id="IPR008928">
    <property type="entry name" value="6-hairpin_glycosidase_sf"/>
</dbReference>
<organism evidence="2 3">
    <name type="scientific">Leptonema illini DSM 21528</name>
    <dbReference type="NCBI Taxonomy" id="929563"/>
    <lineage>
        <taxon>Bacteria</taxon>
        <taxon>Pseudomonadati</taxon>
        <taxon>Spirochaetota</taxon>
        <taxon>Spirochaetia</taxon>
        <taxon>Leptospirales</taxon>
        <taxon>Leptospiraceae</taxon>
        <taxon>Leptonema</taxon>
    </lineage>
</organism>
<evidence type="ECO:0000313" key="2">
    <source>
        <dbReference type="EMBL" id="EHQ06149.1"/>
    </source>
</evidence>
<dbReference type="InterPro" id="IPR004879">
    <property type="entry name" value="Ssp411-like_TRX"/>
</dbReference>
<reference evidence="2 3" key="1">
    <citation type="submission" date="2011-10" db="EMBL/GenBank/DDBJ databases">
        <title>The Improved High-Quality Draft genome of Leptonema illini DSM 21528.</title>
        <authorList>
            <consortium name="US DOE Joint Genome Institute (JGI-PGF)"/>
            <person name="Lucas S."/>
            <person name="Copeland A."/>
            <person name="Lapidus A."/>
            <person name="Glavina del Rio T."/>
            <person name="Dalin E."/>
            <person name="Tice H."/>
            <person name="Bruce D."/>
            <person name="Goodwin L."/>
            <person name="Pitluck S."/>
            <person name="Peters L."/>
            <person name="Mikhailova N."/>
            <person name="Held B."/>
            <person name="Kyrpides N."/>
            <person name="Mavromatis K."/>
            <person name="Ivanova N."/>
            <person name="Markowitz V."/>
            <person name="Cheng J.-F."/>
            <person name="Hugenholtz P."/>
            <person name="Woyke T."/>
            <person name="Wu D."/>
            <person name="Gronow S."/>
            <person name="Wellnitz S."/>
            <person name="Brambilla E.-M."/>
            <person name="Klenk H.-P."/>
            <person name="Eisen J.A."/>
        </authorList>
    </citation>
    <scope>NUCLEOTIDE SEQUENCE [LARGE SCALE GENOMIC DNA]</scope>
    <source>
        <strain evidence="2 3">DSM 21528</strain>
    </source>
</reference>
<dbReference type="Proteomes" id="UP000005737">
    <property type="component" value="Unassembled WGS sequence"/>
</dbReference>
<proteinExistence type="predicted"/>
<dbReference type="EMBL" id="JH597773">
    <property type="protein sequence ID" value="EHQ06149.1"/>
    <property type="molecule type" value="Genomic_DNA"/>
</dbReference>
<feature type="domain" description="Spermatogenesis-associated protein 20-like TRX" evidence="1">
    <location>
        <begin position="4"/>
        <end position="165"/>
    </location>
</feature>
<dbReference type="AlphaFoldDB" id="H2CKR5"/>
<dbReference type="HOGENOM" id="CLU_014051_4_2_12"/>
<dbReference type="InterPro" id="IPR024705">
    <property type="entry name" value="Ssp411"/>
</dbReference>
<dbReference type="CDD" id="cd02955">
    <property type="entry name" value="SSP411"/>
    <property type="match status" value="1"/>
</dbReference>